<gene>
    <name evidence="7" type="ORF">SAMN05421810_113116</name>
</gene>
<evidence type="ECO:0000313" key="7">
    <source>
        <dbReference type="EMBL" id="SFQ70175.1"/>
    </source>
</evidence>
<evidence type="ECO:0000313" key="8">
    <source>
        <dbReference type="Proteomes" id="UP000198727"/>
    </source>
</evidence>
<comment type="similarity">
    <text evidence="1 6">Belongs to the carotenoid oxygenase family.</text>
</comment>
<accession>A0A1I6ANC2</accession>
<keyword evidence="8" id="KW-1185">Reference proteome</keyword>
<proteinExistence type="inferred from homology"/>
<name>A0A1I6ANC2_9PSEU</name>
<dbReference type="AlphaFoldDB" id="A0A1I6ANC2"/>
<feature type="binding site" evidence="5">
    <location>
        <position position="202"/>
    </location>
    <ligand>
        <name>Fe cation</name>
        <dbReference type="ChEBI" id="CHEBI:24875"/>
        <note>catalytic</note>
    </ligand>
</feature>
<dbReference type="OrthoDB" id="6636843at2"/>
<feature type="binding site" evidence="5">
    <location>
        <position position="478"/>
    </location>
    <ligand>
        <name>Fe cation</name>
        <dbReference type="ChEBI" id="CHEBI:24875"/>
        <note>catalytic</note>
    </ligand>
</feature>
<evidence type="ECO:0000256" key="2">
    <source>
        <dbReference type="ARBA" id="ARBA00022723"/>
    </source>
</evidence>
<organism evidence="7 8">
    <name type="scientific">Amycolatopsis arida</name>
    <dbReference type="NCBI Taxonomy" id="587909"/>
    <lineage>
        <taxon>Bacteria</taxon>
        <taxon>Bacillati</taxon>
        <taxon>Actinomycetota</taxon>
        <taxon>Actinomycetes</taxon>
        <taxon>Pseudonocardiales</taxon>
        <taxon>Pseudonocardiaceae</taxon>
        <taxon>Amycolatopsis</taxon>
    </lineage>
</organism>
<dbReference type="Proteomes" id="UP000198727">
    <property type="component" value="Unassembled WGS sequence"/>
</dbReference>
<evidence type="ECO:0000256" key="5">
    <source>
        <dbReference type="PIRSR" id="PIRSR604294-1"/>
    </source>
</evidence>
<dbReference type="GO" id="GO:0010436">
    <property type="term" value="F:carotenoid dioxygenase activity"/>
    <property type="evidence" value="ECO:0007669"/>
    <property type="project" value="TreeGrafter"/>
</dbReference>
<dbReference type="EC" id="1.13.11.-" evidence="6"/>
<feature type="binding site" evidence="5">
    <location>
        <position position="153"/>
    </location>
    <ligand>
        <name>Fe cation</name>
        <dbReference type="ChEBI" id="CHEBI:24875"/>
        <note>catalytic</note>
    </ligand>
</feature>
<comment type="cofactor">
    <cofactor evidence="5 6">
        <name>Fe(2+)</name>
        <dbReference type="ChEBI" id="CHEBI:29033"/>
    </cofactor>
    <text evidence="5 6">Binds 1 Fe(2+) ion per subunit.</text>
</comment>
<sequence>MGNPYLTGNYAPVSDEKTLTELEVTGTIPTHLDGRYVRNGPNPIGEIDQDAYHWFLGDGMVHGVRLRDGRAEWYRNRWVRSEAVAAALGEPPRPRARSAAIPGFAANTNVTAHAGRTLALVEAGPAPYELTDELDTVGPCDFDGTVRGGYAAHPKHDPVTGEMHAVNYHFGRGNTVQYSVIGLDGRARRTVDVEVTGSPMMHDFALTERHVVFLDLPVVFDPAKGAATAGIPAPLRRSVELVLSGLIGRVRVPDPITSRVIGARGGANGDMPYSWDDHYPARIGVMPRDGGSAEVRWFDVDPMYVFHTVGAYDDGDTVVVDAVRHHRMFAADPHGPSGEHPRLHRWRLDLRTGRVSETVLDDREQEFPRADERLVGRRHRYAYTVSAADRIGDPIGDAVLRHDLDAGTTTRRRLGTHVQAGEFVFVPSGADAAEHDGVLMGFVYDADRDRSRLTLLDAASLDTVAEVLLPARVPHGFHGNWLPT</sequence>
<protein>
    <recommendedName>
        <fullName evidence="6">Dioxygenase</fullName>
        <ecNumber evidence="6">1.13.11.-</ecNumber>
    </recommendedName>
</protein>
<dbReference type="RefSeq" id="WP_092536410.1">
    <property type="nucleotide sequence ID" value="NZ_FOWW01000013.1"/>
</dbReference>
<dbReference type="STRING" id="587909.SAMN05421810_113116"/>
<keyword evidence="3 6" id="KW-0560">Oxidoreductase</keyword>
<dbReference type="PANTHER" id="PTHR10543">
    <property type="entry name" value="BETA-CAROTENE DIOXYGENASE"/>
    <property type="match status" value="1"/>
</dbReference>
<dbReference type="GO" id="GO:0046872">
    <property type="term" value="F:metal ion binding"/>
    <property type="evidence" value="ECO:0007669"/>
    <property type="project" value="UniProtKB-KW"/>
</dbReference>
<keyword evidence="6 7" id="KW-0223">Dioxygenase</keyword>
<dbReference type="InterPro" id="IPR004294">
    <property type="entry name" value="Carotenoid_Oase"/>
</dbReference>
<dbReference type="EMBL" id="FOWW01000013">
    <property type="protein sequence ID" value="SFQ70175.1"/>
    <property type="molecule type" value="Genomic_DNA"/>
</dbReference>
<dbReference type="GO" id="GO:0016121">
    <property type="term" value="P:carotene catabolic process"/>
    <property type="evidence" value="ECO:0007669"/>
    <property type="project" value="TreeGrafter"/>
</dbReference>
<dbReference type="Pfam" id="PF03055">
    <property type="entry name" value="RPE65"/>
    <property type="match status" value="1"/>
</dbReference>
<reference evidence="8" key="1">
    <citation type="submission" date="2016-10" db="EMBL/GenBank/DDBJ databases">
        <authorList>
            <person name="Varghese N."/>
            <person name="Submissions S."/>
        </authorList>
    </citation>
    <scope>NUCLEOTIDE SEQUENCE [LARGE SCALE GENOMIC DNA]</scope>
    <source>
        <strain evidence="8">CGMCC 4.5579</strain>
    </source>
</reference>
<evidence type="ECO:0000256" key="1">
    <source>
        <dbReference type="ARBA" id="ARBA00006787"/>
    </source>
</evidence>
<dbReference type="PANTHER" id="PTHR10543:SF89">
    <property type="entry name" value="CAROTENOID 9,10(9',10')-CLEAVAGE DIOXYGENASE 1"/>
    <property type="match status" value="1"/>
</dbReference>
<keyword evidence="2 5" id="KW-0479">Metal-binding</keyword>
<evidence type="ECO:0000256" key="6">
    <source>
        <dbReference type="RuleBase" id="RU364048"/>
    </source>
</evidence>
<feature type="binding site" evidence="5">
    <location>
        <position position="307"/>
    </location>
    <ligand>
        <name>Fe cation</name>
        <dbReference type="ChEBI" id="CHEBI:24875"/>
        <note>catalytic</note>
    </ligand>
</feature>
<keyword evidence="4 5" id="KW-0408">Iron</keyword>
<evidence type="ECO:0000256" key="4">
    <source>
        <dbReference type="ARBA" id="ARBA00023004"/>
    </source>
</evidence>
<evidence type="ECO:0000256" key="3">
    <source>
        <dbReference type="ARBA" id="ARBA00023002"/>
    </source>
</evidence>